<dbReference type="SUPFAM" id="SSF51556">
    <property type="entry name" value="Metallo-dependent hydrolases"/>
    <property type="match status" value="1"/>
</dbReference>
<organism evidence="2 3">
    <name type="scientific">Sphingobium baderi</name>
    <dbReference type="NCBI Taxonomy" id="1332080"/>
    <lineage>
        <taxon>Bacteria</taxon>
        <taxon>Pseudomonadati</taxon>
        <taxon>Pseudomonadota</taxon>
        <taxon>Alphaproteobacteria</taxon>
        <taxon>Sphingomonadales</taxon>
        <taxon>Sphingomonadaceae</taxon>
        <taxon>Sphingobium</taxon>
    </lineage>
</organism>
<dbReference type="GO" id="GO:0016812">
    <property type="term" value="F:hydrolase activity, acting on carbon-nitrogen (but not peptide) bonds, in cyclic amides"/>
    <property type="evidence" value="ECO:0007669"/>
    <property type="project" value="TreeGrafter"/>
</dbReference>
<dbReference type="SUPFAM" id="SSF51338">
    <property type="entry name" value="Composite domain of metallo-dependent hydrolases"/>
    <property type="match status" value="1"/>
</dbReference>
<dbReference type="STRING" id="1332080.ATN00_17730"/>
<dbReference type="CDD" id="cd01297">
    <property type="entry name" value="D-aminoacylase"/>
    <property type="match status" value="1"/>
</dbReference>
<dbReference type="RefSeq" id="WP_062067140.1">
    <property type="nucleotide sequence ID" value="NZ_CP013264.1"/>
</dbReference>
<dbReference type="InterPro" id="IPR013108">
    <property type="entry name" value="Amidohydro_3"/>
</dbReference>
<feature type="domain" description="Amidohydrolase 3" evidence="1">
    <location>
        <begin position="45"/>
        <end position="552"/>
    </location>
</feature>
<dbReference type="PANTHER" id="PTHR11647">
    <property type="entry name" value="HYDRANTOINASE/DIHYDROPYRIMIDINASE FAMILY MEMBER"/>
    <property type="match status" value="1"/>
</dbReference>
<dbReference type="AlphaFoldDB" id="A0A0S3F560"/>
<dbReference type="Gene3D" id="3.20.20.140">
    <property type="entry name" value="Metal-dependent hydrolases"/>
    <property type="match status" value="1"/>
</dbReference>
<proteinExistence type="predicted"/>
<keyword evidence="2" id="KW-0378">Hydrolase</keyword>
<name>A0A0S3F560_9SPHN</name>
<gene>
    <name evidence="2" type="ORF">ATN00_17730</name>
</gene>
<dbReference type="EMBL" id="CP013264">
    <property type="protein sequence ID" value="ALR22752.1"/>
    <property type="molecule type" value="Genomic_DNA"/>
</dbReference>
<dbReference type="PANTHER" id="PTHR11647:SF1">
    <property type="entry name" value="COLLAPSIN RESPONSE MEDIATOR PROTEIN"/>
    <property type="match status" value="1"/>
</dbReference>
<dbReference type="GO" id="GO:0005829">
    <property type="term" value="C:cytosol"/>
    <property type="evidence" value="ECO:0007669"/>
    <property type="project" value="TreeGrafter"/>
</dbReference>
<protein>
    <submittedName>
        <fullName evidence="2">Amidohydrolase</fullName>
    </submittedName>
</protein>
<dbReference type="InterPro" id="IPR011059">
    <property type="entry name" value="Metal-dep_hydrolase_composite"/>
</dbReference>
<reference evidence="2 3" key="1">
    <citation type="submission" date="2015-11" db="EMBL/GenBank/DDBJ databases">
        <title>A Two-component Flavoprotein Monooxygenase System MeaXY Responsible for para-Hydroxylation of 2-Methyl-6-ethylaniline and 2,6-Diethylaniline in Sphingobium baderi DE-13.</title>
        <authorList>
            <person name="Cheng M."/>
            <person name="Meng Q."/>
            <person name="Yang Y."/>
            <person name="Chu C."/>
            <person name="Yan X."/>
            <person name="He J."/>
            <person name="Li S."/>
        </authorList>
    </citation>
    <scope>NUCLEOTIDE SEQUENCE [LARGE SCALE GENOMIC DNA]</scope>
    <source>
        <strain evidence="2 3">DE-13</strain>
    </source>
</reference>
<evidence type="ECO:0000313" key="3">
    <source>
        <dbReference type="Proteomes" id="UP000056968"/>
    </source>
</evidence>
<sequence>MADADLVIRGGTIVDGDGGEPFEADIAIVDGRIAAVGSAVGQGREEIDARGLLVTPGFVDVHTHYDGQVTWSDSLVPSAEHGVTTVVIGNCGVGFAPCRAEDREALVNVMEGVEDIPEAVMAKGLPWNWESFPDYLRSLEARAWDADVGAYIPHSPLRVYAMGQRGLDREPATPADIARMTQLVEEGMAAGALGFATSRSLVHRRGDGAFIPSFQAESDELAAIARSVGETGRGVLQMIPNLDTADWESDIDLMKRMAHESGRPVTYSLAQWSTDPQGWRRTMDALAQHNGSGAAPVLAQVFPRPMGAMCGLSTSANAFSHCASYRAIAERPLAEKLAIMRDPAFRARLIAEEPDETPTPLHRLLRTWDNIYPLGAEPDYEPSPDGSIAALAAKRGVSPVELVYDLMLEQDGHALILMPFSNYAERSLEPALAMMRDPYSIVGLGDGGAHYGIICDASYPTTMLSYWTRDRAGERLTIPAAVKALSADNADFLGLRDRGRVKVGLKADINVIDHDAIRLHAPHVVYDLPGGGRRLAQHATGYRATMVSGVVTRRDGIDTGARPGKLVRAA</sequence>
<accession>A0A0S3F560</accession>
<dbReference type="OrthoDB" id="9766983at2"/>
<dbReference type="Pfam" id="PF07969">
    <property type="entry name" value="Amidohydro_3"/>
    <property type="match status" value="1"/>
</dbReference>
<dbReference type="InterPro" id="IPR050378">
    <property type="entry name" value="Metallo-dep_Hydrolases_sf"/>
</dbReference>
<dbReference type="InterPro" id="IPR032466">
    <property type="entry name" value="Metal_Hydrolase"/>
</dbReference>
<dbReference type="KEGG" id="sbd:ATN00_17730"/>
<evidence type="ECO:0000259" key="1">
    <source>
        <dbReference type="Pfam" id="PF07969"/>
    </source>
</evidence>
<evidence type="ECO:0000313" key="2">
    <source>
        <dbReference type="EMBL" id="ALR22752.1"/>
    </source>
</evidence>
<keyword evidence="3" id="KW-1185">Reference proteome</keyword>
<dbReference type="Proteomes" id="UP000056968">
    <property type="component" value="Chromosome"/>
</dbReference>